<organism evidence="2 3">
    <name type="scientific">Falsihalocynthiibacter arcticus</name>
    <dbReference type="NCBI Taxonomy" id="1579316"/>
    <lineage>
        <taxon>Bacteria</taxon>
        <taxon>Pseudomonadati</taxon>
        <taxon>Pseudomonadota</taxon>
        <taxon>Alphaproteobacteria</taxon>
        <taxon>Rhodobacterales</taxon>
        <taxon>Roseobacteraceae</taxon>
        <taxon>Falsihalocynthiibacter</taxon>
    </lineage>
</organism>
<protein>
    <recommendedName>
        <fullName evidence="1">Methyltransferase domain-containing protein</fullName>
    </recommendedName>
</protein>
<dbReference type="KEGG" id="hat:RC74_06055"/>
<evidence type="ECO:0000259" key="1">
    <source>
        <dbReference type="Pfam" id="PF13847"/>
    </source>
</evidence>
<dbReference type="EMBL" id="CP014327">
    <property type="protein sequence ID" value="AML50900.1"/>
    <property type="molecule type" value="Genomic_DNA"/>
</dbReference>
<dbReference type="InterPro" id="IPR025714">
    <property type="entry name" value="Methyltranfer_dom"/>
</dbReference>
<dbReference type="Proteomes" id="UP000070371">
    <property type="component" value="Chromosome"/>
</dbReference>
<sequence length="206" mass="22552">MAAGAGFWNIMAKNYAKSPISDEASYQKKLEKTRACFRADMDVLEIGCGTGSTALLHAPLVKTYEGVDFSKNMVAIAKGKLKGSGLKNLTFTCEPIDSISRQPNSVDMVLAMNILHLLPNHKEVIGHVYDLLKPGGMIVSSSASLKNMNRVMKPVMHAGMLIGLLPPLQFFDTAYLKQMHEEAGFEVVELWEPKKGVVFIIAQKPA</sequence>
<name>A0A126UXX8_9RHOB</name>
<dbReference type="OrthoDB" id="5642573at2"/>
<dbReference type="SUPFAM" id="SSF53335">
    <property type="entry name" value="S-adenosyl-L-methionine-dependent methyltransferases"/>
    <property type="match status" value="1"/>
</dbReference>
<reference evidence="2 3" key="1">
    <citation type="submission" date="2016-02" db="EMBL/GenBank/DDBJ databases">
        <title>Complete genome sequence of Halocynthiibacter arcticus PAMC 20958t from arctic marine sediment.</title>
        <authorList>
            <person name="Lee Y.M."/>
            <person name="Baek K."/>
            <person name="Lee H.K."/>
            <person name="Shin S.C."/>
        </authorList>
    </citation>
    <scope>NUCLEOTIDE SEQUENCE [LARGE SCALE GENOMIC DNA]</scope>
    <source>
        <strain evidence="2">PAMC 20958</strain>
    </source>
</reference>
<dbReference type="AlphaFoldDB" id="A0A126UXX8"/>
<evidence type="ECO:0000313" key="2">
    <source>
        <dbReference type="EMBL" id="AML50900.1"/>
    </source>
</evidence>
<feature type="domain" description="Methyltransferase" evidence="1">
    <location>
        <begin position="39"/>
        <end position="146"/>
    </location>
</feature>
<dbReference type="PANTHER" id="PTHR43861">
    <property type="entry name" value="TRANS-ACONITATE 2-METHYLTRANSFERASE-RELATED"/>
    <property type="match status" value="1"/>
</dbReference>
<dbReference type="InterPro" id="IPR029063">
    <property type="entry name" value="SAM-dependent_MTases_sf"/>
</dbReference>
<accession>A0A126UXX8</accession>
<dbReference type="STRING" id="1579316.RC74_06055"/>
<dbReference type="Pfam" id="PF13847">
    <property type="entry name" value="Methyltransf_31"/>
    <property type="match status" value="1"/>
</dbReference>
<proteinExistence type="predicted"/>
<keyword evidence="3" id="KW-1185">Reference proteome</keyword>
<dbReference type="Gene3D" id="3.40.50.150">
    <property type="entry name" value="Vaccinia Virus protein VP39"/>
    <property type="match status" value="1"/>
</dbReference>
<gene>
    <name evidence="2" type="ORF">RC74_06055</name>
</gene>
<evidence type="ECO:0000313" key="3">
    <source>
        <dbReference type="Proteomes" id="UP000070371"/>
    </source>
</evidence>
<dbReference type="CDD" id="cd02440">
    <property type="entry name" value="AdoMet_MTases"/>
    <property type="match status" value="1"/>
</dbReference>
<dbReference type="RefSeq" id="WP_039002831.1">
    <property type="nucleotide sequence ID" value="NZ_CP014327.1"/>
</dbReference>